<protein>
    <submittedName>
        <fullName evidence="1">Uncharacterized protein</fullName>
    </submittedName>
</protein>
<organism evidence="1 2">
    <name type="scientific">Deinococcus soli</name>
    <name type="common">ex Cha et al. 2016</name>
    <dbReference type="NCBI Taxonomy" id="1309411"/>
    <lineage>
        <taxon>Bacteria</taxon>
        <taxon>Thermotogati</taxon>
        <taxon>Deinococcota</taxon>
        <taxon>Deinococci</taxon>
        <taxon>Deinococcales</taxon>
        <taxon>Deinococcaceae</taxon>
        <taxon>Deinococcus</taxon>
    </lineage>
</organism>
<reference evidence="1" key="1">
    <citation type="submission" date="2023-07" db="EMBL/GenBank/DDBJ databases">
        <title>Sorghum-associated microbial communities from plants grown in Nebraska, USA.</title>
        <authorList>
            <person name="Schachtman D."/>
        </authorList>
    </citation>
    <scope>NUCLEOTIDE SEQUENCE</scope>
    <source>
        <strain evidence="1">BE330</strain>
    </source>
</reference>
<evidence type="ECO:0000313" key="1">
    <source>
        <dbReference type="EMBL" id="MDR6218323.1"/>
    </source>
</evidence>
<dbReference type="EMBL" id="JAVDQK010000004">
    <property type="protein sequence ID" value="MDR6218323.1"/>
    <property type="molecule type" value="Genomic_DNA"/>
</dbReference>
<name>A0AAE3XEN1_9DEIO</name>
<dbReference type="RefSeq" id="WP_309854705.1">
    <property type="nucleotide sequence ID" value="NZ_JAVDQJ010000005.1"/>
</dbReference>
<comment type="caution">
    <text evidence="1">The sequence shown here is derived from an EMBL/GenBank/DDBJ whole genome shotgun (WGS) entry which is preliminary data.</text>
</comment>
<dbReference type="AlphaFoldDB" id="A0AAE3XEN1"/>
<proteinExistence type="predicted"/>
<dbReference type="Proteomes" id="UP001185331">
    <property type="component" value="Unassembled WGS sequence"/>
</dbReference>
<sequence>MSTAVLLSAGCGALQKGDAVQPQASAAPVEAAPEPLMQSLILLTRYQEMMFVESGHYATGADLKAYIEAQAPEDAGLLDGTVIRISKGGAAYCAAMQSGDTAMVARLDDTLPADATAASWYATVPVPAAGIATLCK</sequence>
<evidence type="ECO:0000313" key="2">
    <source>
        <dbReference type="Proteomes" id="UP001185331"/>
    </source>
</evidence>
<accession>A0AAE3XEN1</accession>
<gene>
    <name evidence="1" type="ORF">J2Y00_001886</name>
</gene>